<feature type="transmembrane region" description="Helical" evidence="1">
    <location>
        <begin position="194"/>
        <end position="212"/>
    </location>
</feature>
<protein>
    <submittedName>
        <fullName evidence="2">M50 family metallopeptidase</fullName>
    </submittedName>
</protein>
<keyword evidence="1" id="KW-1133">Transmembrane helix</keyword>
<keyword evidence="3" id="KW-1185">Reference proteome</keyword>
<sequence>MKVQIIISLILALLLTQAPIIGKYFAMINTMIHESGHSLMALLTGGEVRNVSLFPNTSGVTMTGHTSWFSHVVTSLSGYLFSSLTGLLFFHLIVKGHYQIMIFILMGFLAINLLFWVRNFYGIFWLITFGAGFIYLLKSGQQSIVQYVLIFVASLVLVEAVMSAFTVMRVSFVSPGAAGDAANLAQAVKFIPSPIWGIFFFAQSLYLAWLALKKVFVL</sequence>
<feature type="transmembrane region" description="Helical" evidence="1">
    <location>
        <begin position="97"/>
        <end position="114"/>
    </location>
</feature>
<keyword evidence="1" id="KW-0472">Membrane</keyword>
<feature type="transmembrane region" description="Helical" evidence="1">
    <location>
        <begin position="68"/>
        <end position="90"/>
    </location>
</feature>
<dbReference type="Pfam" id="PF13398">
    <property type="entry name" value="Peptidase_M50B"/>
    <property type="match status" value="1"/>
</dbReference>
<proteinExistence type="predicted"/>
<evidence type="ECO:0000313" key="2">
    <source>
        <dbReference type="EMBL" id="UOR10728.1"/>
    </source>
</evidence>
<dbReference type="EMBL" id="CP095075">
    <property type="protein sequence ID" value="UOR10728.1"/>
    <property type="molecule type" value="Genomic_DNA"/>
</dbReference>
<feature type="transmembrane region" description="Helical" evidence="1">
    <location>
        <begin position="144"/>
        <end position="165"/>
    </location>
</feature>
<organism evidence="2 3">
    <name type="scientific">Halobacillus amylolyticus</name>
    <dbReference type="NCBI Taxonomy" id="2932259"/>
    <lineage>
        <taxon>Bacteria</taxon>
        <taxon>Bacillati</taxon>
        <taxon>Bacillota</taxon>
        <taxon>Bacilli</taxon>
        <taxon>Bacillales</taxon>
        <taxon>Bacillaceae</taxon>
        <taxon>Halobacillus</taxon>
    </lineage>
</organism>
<dbReference type="Proteomes" id="UP000830326">
    <property type="component" value="Chromosome"/>
</dbReference>
<keyword evidence="1" id="KW-0812">Transmembrane</keyword>
<feature type="transmembrane region" description="Helical" evidence="1">
    <location>
        <begin position="120"/>
        <end position="137"/>
    </location>
</feature>
<reference evidence="2" key="1">
    <citation type="submission" date="2022-04" db="EMBL/GenBank/DDBJ databases">
        <title>Halobacillus sp. isolated from saltern.</title>
        <authorList>
            <person name="Won M."/>
            <person name="Lee C.-M."/>
            <person name="Woen H.-Y."/>
            <person name="Kwon S.-W."/>
        </authorList>
    </citation>
    <scope>NUCLEOTIDE SEQUENCE</scope>
    <source>
        <strain evidence="2">SSHM10-5</strain>
    </source>
</reference>
<dbReference type="RefSeq" id="WP_245030017.1">
    <property type="nucleotide sequence ID" value="NZ_CP095075.1"/>
</dbReference>
<gene>
    <name evidence="2" type="ORF">MUO15_13930</name>
</gene>
<name>A0ABY4H8W3_9BACI</name>
<accession>A0ABY4H8W3</accession>
<evidence type="ECO:0000313" key="3">
    <source>
        <dbReference type="Proteomes" id="UP000830326"/>
    </source>
</evidence>
<dbReference type="InterPro" id="IPR049500">
    <property type="entry name" value="Peptidase_M50B-like"/>
</dbReference>
<evidence type="ECO:0000256" key="1">
    <source>
        <dbReference type="SAM" id="Phobius"/>
    </source>
</evidence>